<dbReference type="Gene3D" id="3.40.50.12780">
    <property type="entry name" value="N-terminal domain of ligase-like"/>
    <property type="match status" value="1"/>
</dbReference>
<protein>
    <submittedName>
        <fullName evidence="3">AMP-binding protein</fullName>
    </submittedName>
</protein>
<dbReference type="PROSITE" id="PS00455">
    <property type="entry name" value="AMP_BINDING"/>
    <property type="match status" value="1"/>
</dbReference>
<feature type="domain" description="AMP-binding enzyme C-terminal" evidence="2">
    <location>
        <begin position="402"/>
        <end position="476"/>
    </location>
</feature>
<sequence>MAEQVSLRPDALAVVDGDRRLTYRELGMQVAAFARQLGGIGIMPGDRVAVLAPPGLAFWSSFLATTSIGAIWVGLGTRHRRDELRHVIIDSGAKAVLAVATLDGRAYREDLEAVVTPATVLRWFGEDGLLADTLPAQAAESRPLTAAEPALIVYTSGTTGTPKGALLSHGALVGGARAQAQVYADPTPPTQICAFPINHIACVGDTCLTNLVAGGTLVFTPGFDPDEQFALIASERVNVWGGIPTMLMLMLSRPAATTTDMSSVRYIVWGGAAMPPAIVEALGGFGARRVAVYGMTETGCNVTHTPANAASSALAGSIGVPLPEVDIRISHDDGAAGELQIRSPFNMIGYWGREDATRAVFTEDGYLRSGDLGHWNDDGSITLVGRASDMFKSGGFNIYPREVELAIERLPGVIAAAVVAVPDPLYQEVGHGFVMTGGGQWTEAGLRAALGETLANYKCPKRIHLVAALPILPNGKVDKLALRAQALAVGG</sequence>
<evidence type="ECO:0000313" key="3">
    <source>
        <dbReference type="EMBL" id="QMW21569.1"/>
    </source>
</evidence>
<dbReference type="Pfam" id="PF13193">
    <property type="entry name" value="AMP-binding_C"/>
    <property type="match status" value="1"/>
</dbReference>
<evidence type="ECO:0000259" key="1">
    <source>
        <dbReference type="Pfam" id="PF00501"/>
    </source>
</evidence>
<organism evidence="3 4">
    <name type="scientific">Sandaracinobacteroides saxicola</name>
    <dbReference type="NCBI Taxonomy" id="2759707"/>
    <lineage>
        <taxon>Bacteria</taxon>
        <taxon>Pseudomonadati</taxon>
        <taxon>Pseudomonadota</taxon>
        <taxon>Alphaproteobacteria</taxon>
        <taxon>Sphingomonadales</taxon>
        <taxon>Sphingosinicellaceae</taxon>
        <taxon>Sandaracinobacteroides</taxon>
    </lineage>
</organism>
<dbReference type="InterPro" id="IPR045851">
    <property type="entry name" value="AMP-bd_C_sf"/>
</dbReference>
<dbReference type="PANTHER" id="PTHR43767">
    <property type="entry name" value="LONG-CHAIN-FATTY-ACID--COA LIGASE"/>
    <property type="match status" value="1"/>
</dbReference>
<dbReference type="InterPro" id="IPR000873">
    <property type="entry name" value="AMP-dep_synth/lig_dom"/>
</dbReference>
<accession>A0A7G5IDX7</accession>
<gene>
    <name evidence="3" type="ORF">H3309_09040</name>
</gene>
<name>A0A7G5IDX7_9SPHN</name>
<dbReference type="RefSeq" id="WP_182294418.1">
    <property type="nucleotide sequence ID" value="NZ_CP059851.1"/>
</dbReference>
<dbReference type="Pfam" id="PF00501">
    <property type="entry name" value="AMP-binding"/>
    <property type="match status" value="1"/>
</dbReference>
<evidence type="ECO:0000313" key="4">
    <source>
        <dbReference type="Proteomes" id="UP000515292"/>
    </source>
</evidence>
<dbReference type="InterPro" id="IPR025110">
    <property type="entry name" value="AMP-bd_C"/>
</dbReference>
<dbReference type="KEGG" id="sand:H3309_09040"/>
<dbReference type="Proteomes" id="UP000515292">
    <property type="component" value="Chromosome"/>
</dbReference>
<dbReference type="Gene3D" id="3.30.300.30">
    <property type="match status" value="1"/>
</dbReference>
<reference evidence="3 4" key="1">
    <citation type="submission" date="2020-07" db="EMBL/GenBank/DDBJ databases">
        <title>Complete genome sequence for Sandaracinobacter sp. M6.</title>
        <authorList>
            <person name="Tang Y."/>
            <person name="Liu Q."/>
            <person name="Guo Z."/>
            <person name="Lei P."/>
            <person name="Huang B."/>
        </authorList>
    </citation>
    <scope>NUCLEOTIDE SEQUENCE [LARGE SCALE GENOMIC DNA]</scope>
    <source>
        <strain evidence="3 4">M6</strain>
    </source>
</reference>
<dbReference type="InterPro" id="IPR050237">
    <property type="entry name" value="ATP-dep_AMP-bd_enzyme"/>
</dbReference>
<dbReference type="GO" id="GO:0016878">
    <property type="term" value="F:acid-thiol ligase activity"/>
    <property type="evidence" value="ECO:0007669"/>
    <property type="project" value="UniProtKB-ARBA"/>
</dbReference>
<feature type="domain" description="AMP-dependent synthetase/ligase" evidence="1">
    <location>
        <begin position="3"/>
        <end position="351"/>
    </location>
</feature>
<dbReference type="SUPFAM" id="SSF56801">
    <property type="entry name" value="Acetyl-CoA synthetase-like"/>
    <property type="match status" value="1"/>
</dbReference>
<evidence type="ECO:0000259" key="2">
    <source>
        <dbReference type="Pfam" id="PF13193"/>
    </source>
</evidence>
<dbReference type="AlphaFoldDB" id="A0A7G5IDX7"/>
<dbReference type="InterPro" id="IPR020845">
    <property type="entry name" value="AMP-binding_CS"/>
</dbReference>
<dbReference type="InterPro" id="IPR042099">
    <property type="entry name" value="ANL_N_sf"/>
</dbReference>
<proteinExistence type="predicted"/>
<dbReference type="EMBL" id="CP059851">
    <property type="protein sequence ID" value="QMW21569.1"/>
    <property type="molecule type" value="Genomic_DNA"/>
</dbReference>
<dbReference type="PANTHER" id="PTHR43767:SF1">
    <property type="entry name" value="NONRIBOSOMAL PEPTIDE SYNTHASE PES1 (EUROFUNG)-RELATED"/>
    <property type="match status" value="1"/>
</dbReference>
<keyword evidence="4" id="KW-1185">Reference proteome</keyword>